<feature type="domain" description="HTH araC/xylS-type" evidence="5">
    <location>
        <begin position="190"/>
        <end position="288"/>
    </location>
</feature>
<evidence type="ECO:0000256" key="4">
    <source>
        <dbReference type="ARBA" id="ARBA00023163"/>
    </source>
</evidence>
<dbReference type="KEGG" id="thu:AC731_017020"/>
<dbReference type="InterPro" id="IPR047264">
    <property type="entry name" value="Cupin_HpaA-like_N"/>
</dbReference>
<sequence length="299" mass="33892">MALPGVPTYKLFGEKELWPTPEPVHYETIAARSALHDWEITPHSHDGLIQIVFLLSGEARMTFETRSFELQTPCLVMVPARHIHGFRFSPDMVGHIVTLPQALLGELLVLSPDLRVAFDSLRYLPLAEGEESVERMRLRFEQFGREYAGHQPGRISMLMAILGLVVVELARAGGATAERASQDRIRQRVERFHMLIEQHFRDWQPVSFYAQRLGVSPQQLNESCRREAGTNAQNLIHERLLLEARRLLAYSDLDVTGIGYSLGFRDPAYFSRFFARHQGLTPTEFRQAFSPAAPSGTAP</sequence>
<proteinExistence type="predicted"/>
<dbReference type="InterPro" id="IPR020449">
    <property type="entry name" value="Tscrpt_reg_AraC-type_HTH"/>
</dbReference>
<dbReference type="STRING" id="1134435.AC731_017020"/>
<dbReference type="Pfam" id="PF02311">
    <property type="entry name" value="AraC_binding"/>
    <property type="match status" value="1"/>
</dbReference>
<dbReference type="GO" id="GO:0043565">
    <property type="term" value="F:sequence-specific DNA binding"/>
    <property type="evidence" value="ECO:0007669"/>
    <property type="project" value="InterPro"/>
</dbReference>
<evidence type="ECO:0000313" key="7">
    <source>
        <dbReference type="Proteomes" id="UP000036902"/>
    </source>
</evidence>
<dbReference type="EMBL" id="CP014646">
    <property type="protein sequence ID" value="AMO39187.1"/>
    <property type="molecule type" value="Genomic_DNA"/>
</dbReference>
<dbReference type="SUPFAM" id="SSF46689">
    <property type="entry name" value="Homeodomain-like"/>
    <property type="match status" value="1"/>
</dbReference>
<dbReference type="InterPro" id="IPR003313">
    <property type="entry name" value="AraC-bd"/>
</dbReference>
<dbReference type="Pfam" id="PF12833">
    <property type="entry name" value="HTH_18"/>
    <property type="match status" value="1"/>
</dbReference>
<dbReference type="CDD" id="cd06999">
    <property type="entry name" value="cupin_HpaA-like_N"/>
    <property type="match status" value="1"/>
</dbReference>
<name>A0A127KB69_9RHOO</name>
<dbReference type="Gene3D" id="1.10.10.60">
    <property type="entry name" value="Homeodomain-like"/>
    <property type="match status" value="1"/>
</dbReference>
<dbReference type="AlphaFoldDB" id="A0A127KB69"/>
<organism evidence="6 7">
    <name type="scientific">Thauera humireducens</name>
    <dbReference type="NCBI Taxonomy" id="1134435"/>
    <lineage>
        <taxon>Bacteria</taxon>
        <taxon>Pseudomonadati</taxon>
        <taxon>Pseudomonadota</taxon>
        <taxon>Betaproteobacteria</taxon>
        <taxon>Rhodocyclales</taxon>
        <taxon>Zoogloeaceae</taxon>
        <taxon>Thauera</taxon>
    </lineage>
</organism>
<accession>A0A127KB69</accession>
<keyword evidence="3" id="KW-0010">Activator</keyword>
<protein>
    <submittedName>
        <fullName evidence="6">PobR regulator</fullName>
    </submittedName>
</protein>
<dbReference type="GO" id="GO:0003700">
    <property type="term" value="F:DNA-binding transcription factor activity"/>
    <property type="evidence" value="ECO:0007669"/>
    <property type="project" value="InterPro"/>
</dbReference>
<dbReference type="SMART" id="SM00342">
    <property type="entry name" value="HTH_ARAC"/>
    <property type="match status" value="1"/>
</dbReference>
<dbReference type="InterPro" id="IPR014710">
    <property type="entry name" value="RmlC-like_jellyroll"/>
</dbReference>
<gene>
    <name evidence="6" type="ORF">AC731_017020</name>
</gene>
<dbReference type="Proteomes" id="UP000036902">
    <property type="component" value="Chromosome"/>
</dbReference>
<evidence type="ECO:0000313" key="6">
    <source>
        <dbReference type="EMBL" id="AMO39187.1"/>
    </source>
</evidence>
<evidence type="ECO:0000256" key="1">
    <source>
        <dbReference type="ARBA" id="ARBA00023015"/>
    </source>
</evidence>
<dbReference type="PROSITE" id="PS01124">
    <property type="entry name" value="HTH_ARAC_FAMILY_2"/>
    <property type="match status" value="1"/>
</dbReference>
<evidence type="ECO:0000256" key="3">
    <source>
        <dbReference type="ARBA" id="ARBA00023159"/>
    </source>
</evidence>
<dbReference type="InterPro" id="IPR009057">
    <property type="entry name" value="Homeodomain-like_sf"/>
</dbReference>
<keyword evidence="2" id="KW-0238">DNA-binding</keyword>
<keyword evidence="7" id="KW-1185">Reference proteome</keyword>
<dbReference type="Gene3D" id="2.60.120.10">
    <property type="entry name" value="Jelly Rolls"/>
    <property type="match status" value="1"/>
</dbReference>
<dbReference type="PRINTS" id="PR00032">
    <property type="entry name" value="HTHARAC"/>
</dbReference>
<keyword evidence="1" id="KW-0805">Transcription regulation</keyword>
<dbReference type="SUPFAM" id="SSF51182">
    <property type="entry name" value="RmlC-like cupins"/>
    <property type="match status" value="1"/>
</dbReference>
<reference evidence="7" key="1">
    <citation type="submission" date="2016-03" db="EMBL/GenBank/DDBJ databases">
        <authorList>
            <person name="Ma C."/>
            <person name="Zhou S."/>
            <person name="Yang G."/>
        </authorList>
    </citation>
    <scope>NUCLEOTIDE SEQUENCE [LARGE SCALE GENOMIC DNA]</scope>
    <source>
        <strain evidence="7">SgZ-1</strain>
    </source>
</reference>
<evidence type="ECO:0000256" key="2">
    <source>
        <dbReference type="ARBA" id="ARBA00023125"/>
    </source>
</evidence>
<evidence type="ECO:0000259" key="5">
    <source>
        <dbReference type="PROSITE" id="PS01124"/>
    </source>
</evidence>
<dbReference type="InterPro" id="IPR011051">
    <property type="entry name" value="RmlC_Cupin_sf"/>
</dbReference>
<dbReference type="PANTHER" id="PTHR43280:SF32">
    <property type="entry name" value="TRANSCRIPTIONAL REGULATORY PROTEIN"/>
    <property type="match status" value="1"/>
</dbReference>
<dbReference type="InterPro" id="IPR018060">
    <property type="entry name" value="HTH_AraC"/>
</dbReference>
<dbReference type="PANTHER" id="PTHR43280">
    <property type="entry name" value="ARAC-FAMILY TRANSCRIPTIONAL REGULATOR"/>
    <property type="match status" value="1"/>
</dbReference>
<keyword evidence="4" id="KW-0804">Transcription</keyword>